<dbReference type="InterPro" id="IPR045281">
    <property type="entry name" value="CONSTANS-like"/>
</dbReference>
<dbReference type="EMBL" id="JAFCMP010000135">
    <property type="protein sequence ID" value="KAG5185270.1"/>
    <property type="molecule type" value="Genomic_DNA"/>
</dbReference>
<reference evidence="5" key="1">
    <citation type="submission" date="2021-02" db="EMBL/GenBank/DDBJ databases">
        <title>First Annotated Genome of the Yellow-green Alga Tribonema minus.</title>
        <authorList>
            <person name="Mahan K.M."/>
        </authorList>
    </citation>
    <scope>NUCLEOTIDE SEQUENCE</scope>
    <source>
        <strain evidence="5">UTEX B ZZ1240</strain>
    </source>
</reference>
<evidence type="ECO:0000259" key="4">
    <source>
        <dbReference type="PROSITE" id="PS51017"/>
    </source>
</evidence>
<dbReference type="AlphaFoldDB" id="A0A835Z588"/>
<dbReference type="OrthoDB" id="153872at2759"/>
<proteinExistence type="predicted"/>
<keyword evidence="2" id="KW-0539">Nucleus</keyword>
<dbReference type="Pfam" id="PF06203">
    <property type="entry name" value="CCT"/>
    <property type="match status" value="1"/>
</dbReference>
<feature type="compositionally biased region" description="Low complexity" evidence="3">
    <location>
        <begin position="375"/>
        <end position="399"/>
    </location>
</feature>
<dbReference type="Proteomes" id="UP000664859">
    <property type="component" value="Unassembled WGS sequence"/>
</dbReference>
<feature type="compositionally biased region" description="Gly residues" evidence="3">
    <location>
        <begin position="119"/>
        <end position="128"/>
    </location>
</feature>
<feature type="domain" description="CCT" evidence="4">
    <location>
        <begin position="299"/>
        <end position="341"/>
    </location>
</feature>
<dbReference type="InterPro" id="IPR010402">
    <property type="entry name" value="CCT_domain"/>
</dbReference>
<dbReference type="PANTHER" id="PTHR31319">
    <property type="entry name" value="ZINC FINGER PROTEIN CONSTANS-LIKE 4"/>
    <property type="match status" value="1"/>
</dbReference>
<protein>
    <recommendedName>
        <fullName evidence="4">CCT domain-containing protein</fullName>
    </recommendedName>
</protein>
<keyword evidence="6" id="KW-1185">Reference proteome</keyword>
<comment type="subcellular location">
    <subcellularLocation>
        <location evidence="1">Nucleus</location>
    </subcellularLocation>
</comment>
<feature type="region of interest" description="Disordered" evidence="3">
    <location>
        <begin position="351"/>
        <end position="448"/>
    </location>
</feature>
<evidence type="ECO:0000256" key="1">
    <source>
        <dbReference type="ARBA" id="ARBA00004123"/>
    </source>
</evidence>
<gene>
    <name evidence="5" type="ORF">JKP88DRAFT_312402</name>
</gene>
<accession>A0A835Z588</accession>
<dbReference type="PROSITE" id="PS51017">
    <property type="entry name" value="CCT"/>
    <property type="match status" value="1"/>
</dbReference>
<evidence type="ECO:0000256" key="3">
    <source>
        <dbReference type="SAM" id="MobiDB-lite"/>
    </source>
</evidence>
<feature type="compositionally biased region" description="Acidic residues" evidence="3">
    <location>
        <begin position="414"/>
        <end position="430"/>
    </location>
</feature>
<feature type="compositionally biased region" description="Low complexity" evidence="3">
    <location>
        <begin position="88"/>
        <end position="106"/>
    </location>
</feature>
<feature type="region of interest" description="Disordered" evidence="3">
    <location>
        <begin position="79"/>
        <end position="128"/>
    </location>
</feature>
<evidence type="ECO:0000313" key="6">
    <source>
        <dbReference type="Proteomes" id="UP000664859"/>
    </source>
</evidence>
<dbReference type="GO" id="GO:0003700">
    <property type="term" value="F:DNA-binding transcription factor activity"/>
    <property type="evidence" value="ECO:0007669"/>
    <property type="project" value="TreeGrafter"/>
</dbReference>
<feature type="region of interest" description="Disordered" evidence="3">
    <location>
        <begin position="164"/>
        <end position="266"/>
    </location>
</feature>
<evidence type="ECO:0000313" key="5">
    <source>
        <dbReference type="EMBL" id="KAG5185270.1"/>
    </source>
</evidence>
<organism evidence="5 6">
    <name type="scientific">Tribonema minus</name>
    <dbReference type="NCBI Taxonomy" id="303371"/>
    <lineage>
        <taxon>Eukaryota</taxon>
        <taxon>Sar</taxon>
        <taxon>Stramenopiles</taxon>
        <taxon>Ochrophyta</taxon>
        <taxon>PX clade</taxon>
        <taxon>Xanthophyceae</taxon>
        <taxon>Tribonematales</taxon>
        <taxon>Tribonemataceae</taxon>
        <taxon>Tribonema</taxon>
    </lineage>
</organism>
<sequence length="448" mass="46243">MVDALSKTAVLLKASQWCADHEGPADAQMRSDTPPPVADTTCVKLEALARLALGGGDGAAAAASLLTAAAAAMRSDDLGQYKRQQQGSPSEPTSDSASLSSASHSPWRGGSSPARKGEAGGGGSGSGGGGLGGLLDSLAVLASQELMTIRAGSDFSDATSAATARASDDDCAAAAAAPPPLPRMRPRRPRSQSNPEGMEKSAGWTLCRRRRNGGVSTPSLTAARRSLALDTPMPQSIKEECEDAASRLGGGSSGGGSGSDGGSGSSAAAAALTLPHLLHKYADVYNRSGRIGIYTLQEREAIIARYRAKRARRVWRKKIRYNCRKNLADKRLRVKGRFVKMTPAQRAALQLQISAGDGGGSGGGGDDMEMEEDASAAVAAAAAAAGGASRRRGTAAAAAARRRGRSASVNERDSADEEEDDDDDDEEEGRGDEPAEPLKRTRRHSIAY</sequence>
<comment type="caution">
    <text evidence="5">The sequence shown here is derived from an EMBL/GenBank/DDBJ whole genome shotgun (WGS) entry which is preliminary data.</text>
</comment>
<feature type="compositionally biased region" description="Gly residues" evidence="3">
    <location>
        <begin position="248"/>
        <end position="264"/>
    </location>
</feature>
<feature type="compositionally biased region" description="Gly residues" evidence="3">
    <location>
        <begin position="356"/>
        <end position="365"/>
    </location>
</feature>
<evidence type="ECO:0000256" key="2">
    <source>
        <dbReference type="ARBA" id="ARBA00023242"/>
    </source>
</evidence>
<dbReference type="PANTHER" id="PTHR31319:SF77">
    <property type="entry name" value="ZINC FINGER PROTEIN CONSTANS-LIKE 4"/>
    <property type="match status" value="1"/>
</dbReference>
<name>A0A835Z588_9STRA</name>
<dbReference type="GO" id="GO:0005634">
    <property type="term" value="C:nucleus"/>
    <property type="evidence" value="ECO:0007669"/>
    <property type="project" value="UniProtKB-SubCell"/>
</dbReference>